<dbReference type="OrthoDB" id="5741083at2"/>
<evidence type="ECO:0000313" key="3">
    <source>
        <dbReference type="EMBL" id="RMA82196.1"/>
    </source>
</evidence>
<evidence type="ECO:0000259" key="2">
    <source>
        <dbReference type="Pfam" id="PF20661"/>
    </source>
</evidence>
<name>A0A3M0ACB3_9GAMM</name>
<dbReference type="AlphaFoldDB" id="A0A3M0ACB3"/>
<reference evidence="3 4" key="1">
    <citation type="submission" date="2018-10" db="EMBL/GenBank/DDBJ databases">
        <title>Genomic Encyclopedia of Type Strains, Phase IV (KMG-IV): sequencing the most valuable type-strain genomes for metagenomic binning, comparative biology and taxonomic classification.</title>
        <authorList>
            <person name="Goeker M."/>
        </authorList>
    </citation>
    <scope>NUCLEOTIDE SEQUENCE [LARGE SCALE GENOMIC DNA]</scope>
    <source>
        <strain evidence="3 4">DSM 25080</strain>
    </source>
</reference>
<evidence type="ECO:0000256" key="1">
    <source>
        <dbReference type="SAM" id="MobiDB-lite"/>
    </source>
</evidence>
<accession>A0A3M0ACB3</accession>
<feature type="region of interest" description="Disordered" evidence="1">
    <location>
        <begin position="1"/>
        <end position="35"/>
    </location>
</feature>
<feature type="compositionally biased region" description="Basic and acidic residues" evidence="1">
    <location>
        <begin position="56"/>
        <end position="65"/>
    </location>
</feature>
<dbReference type="Proteomes" id="UP000267187">
    <property type="component" value="Unassembled WGS sequence"/>
</dbReference>
<organism evidence="3 4">
    <name type="scientific">Umboniibacter marinipuniceus</name>
    <dbReference type="NCBI Taxonomy" id="569599"/>
    <lineage>
        <taxon>Bacteria</taxon>
        <taxon>Pseudomonadati</taxon>
        <taxon>Pseudomonadota</taxon>
        <taxon>Gammaproteobacteria</taxon>
        <taxon>Cellvibrionales</taxon>
        <taxon>Cellvibrionaceae</taxon>
        <taxon>Umboniibacter</taxon>
    </lineage>
</organism>
<sequence>MAKKKSKVTEDKSANDATYDGGGELRTMTSNRSVRDQLSDDVAKFLQSGGEIVEVEKNLMADPPRKPASNYGSRPI</sequence>
<gene>
    <name evidence="3" type="ORF">DFR27_0144</name>
</gene>
<dbReference type="EMBL" id="REFJ01000001">
    <property type="protein sequence ID" value="RMA82196.1"/>
    <property type="molecule type" value="Genomic_DNA"/>
</dbReference>
<evidence type="ECO:0000313" key="4">
    <source>
        <dbReference type="Proteomes" id="UP000267187"/>
    </source>
</evidence>
<dbReference type="Pfam" id="PF20661">
    <property type="entry name" value="SutA-RBD"/>
    <property type="match status" value="1"/>
</dbReference>
<dbReference type="RefSeq" id="WP_121875543.1">
    <property type="nucleotide sequence ID" value="NZ_REFJ01000001.1"/>
</dbReference>
<keyword evidence="4" id="KW-1185">Reference proteome</keyword>
<proteinExistence type="predicted"/>
<protein>
    <recommendedName>
        <fullName evidence="2">Transcriptional regulator SutA RNAP-binding domain-containing protein</fullName>
    </recommendedName>
</protein>
<comment type="caution">
    <text evidence="3">The sequence shown here is derived from an EMBL/GenBank/DDBJ whole genome shotgun (WGS) entry which is preliminary data.</text>
</comment>
<dbReference type="InterPro" id="IPR049191">
    <property type="entry name" value="SutA_RBD"/>
</dbReference>
<feature type="region of interest" description="Disordered" evidence="1">
    <location>
        <begin position="56"/>
        <end position="76"/>
    </location>
</feature>
<feature type="domain" description="Transcriptional regulator SutA RNAP-binding" evidence="2">
    <location>
        <begin position="30"/>
        <end position="63"/>
    </location>
</feature>